<dbReference type="HOGENOM" id="CLU_218831_0_0_9"/>
<dbReference type="RefSeq" id="WP_290367014.1">
    <property type="nucleotide sequence ID" value="NZ_CM002372.1"/>
</dbReference>
<gene>
    <name evidence="1" type="ORF">X841_05705</name>
</gene>
<evidence type="ECO:0000313" key="2">
    <source>
        <dbReference type="Proteomes" id="UP000024559"/>
    </source>
</evidence>
<proteinExistence type="predicted"/>
<comment type="caution">
    <text evidence="1">The sequence shown here is derived from an EMBL/GenBank/DDBJ whole genome shotgun (WGS) entry which is preliminary data.</text>
</comment>
<evidence type="ECO:0000313" key="1">
    <source>
        <dbReference type="EMBL" id="ETW89673.1"/>
    </source>
</evidence>
<reference evidence="2" key="1">
    <citation type="submission" date="2013-12" db="EMBL/GenBank/DDBJ databases">
        <title>Genome sequences of Streptococcus thermophilus strains MTH17CL396 and M17PTZA496 isolated from Fontina cheese in Valle d'Aosta region (Italy).</title>
        <authorList>
            <person name="Treu L."/>
            <person name="Giacomini A."/>
            <person name="Corich V."/>
            <person name="Vendramin V."/>
            <person name="Bovo B."/>
        </authorList>
    </citation>
    <scope>NUCLEOTIDE SEQUENCE [LARGE SCALE GENOMIC DNA]</scope>
    <source>
        <strain evidence="2">M17PTZA496</strain>
    </source>
</reference>
<dbReference type="EMBL" id="AZJT01000045">
    <property type="protein sequence ID" value="ETW89673.1"/>
    <property type="molecule type" value="Genomic_DNA"/>
</dbReference>
<sequence>MSLALAFVTTAGVAGLAAAVAVSLAVATGATLVSAVEVGLAS</sequence>
<dbReference type="Proteomes" id="UP000024559">
    <property type="component" value="Chromosome"/>
</dbReference>
<dbReference type="AlphaFoldDB" id="A0A0E2Q1Z2"/>
<organism evidence="1 2">
    <name type="scientific">Streptococcus thermophilus M17PTZA496</name>
    <dbReference type="NCBI Taxonomy" id="1433289"/>
    <lineage>
        <taxon>Bacteria</taxon>
        <taxon>Bacillati</taxon>
        <taxon>Bacillota</taxon>
        <taxon>Bacilli</taxon>
        <taxon>Lactobacillales</taxon>
        <taxon>Streptococcaceae</taxon>
        <taxon>Streptococcus</taxon>
    </lineage>
</organism>
<accession>A0A0E2Q1Z2</accession>
<protein>
    <submittedName>
        <fullName evidence="1">Uncharacterized protein</fullName>
    </submittedName>
</protein>
<name>A0A0E2Q1Z2_STRTR</name>